<proteinExistence type="inferred from homology"/>
<gene>
    <name evidence="9" type="primary">hypB</name>
    <name evidence="9" type="ORF">ENM21_03120</name>
</gene>
<evidence type="ECO:0000256" key="1">
    <source>
        <dbReference type="ARBA" id="ARBA00006211"/>
    </source>
</evidence>
<dbReference type="EMBL" id="DRWX01000153">
    <property type="protein sequence ID" value="HHM96188.1"/>
    <property type="molecule type" value="Genomic_DNA"/>
</dbReference>
<reference evidence="9" key="1">
    <citation type="journal article" date="2020" name="mSystems">
        <title>Genome- and Community-Level Interaction Insights into Carbon Utilization and Element Cycling Functions of Hydrothermarchaeota in Hydrothermal Sediment.</title>
        <authorList>
            <person name="Zhou Z."/>
            <person name="Liu Y."/>
            <person name="Xu W."/>
            <person name="Pan J."/>
            <person name="Luo Z.H."/>
            <person name="Li M."/>
        </authorList>
    </citation>
    <scope>NUCLEOTIDE SEQUENCE [LARGE SCALE GENOMIC DNA]</scope>
    <source>
        <strain evidence="9">SpSt-1065</strain>
    </source>
</reference>
<evidence type="ECO:0000256" key="2">
    <source>
        <dbReference type="ARBA" id="ARBA00022596"/>
    </source>
</evidence>
<comment type="similarity">
    <text evidence="1">Belongs to the SIMIBI class G3E GTPase family. HypB/HupM subfamily.</text>
</comment>
<keyword evidence="2" id="KW-0533">Nickel</keyword>
<keyword evidence="4" id="KW-0547">Nucleotide-binding</keyword>
<protein>
    <submittedName>
        <fullName evidence="9">Hydrogenase accessory protein HypB</fullName>
    </submittedName>
</protein>
<keyword evidence="3" id="KW-0479">Metal-binding</keyword>
<dbReference type="PANTHER" id="PTHR30134:SF2">
    <property type="entry name" value="HYDROGENASE MATURATION FACTOR HYPB"/>
    <property type="match status" value="1"/>
</dbReference>
<comment type="caution">
    <text evidence="9">The sequence shown here is derived from an EMBL/GenBank/DDBJ whole genome shotgun (WGS) entry which is preliminary data.</text>
</comment>
<evidence type="ECO:0000256" key="5">
    <source>
        <dbReference type="ARBA" id="ARBA00022801"/>
    </source>
</evidence>
<dbReference type="GO" id="GO:0005525">
    <property type="term" value="F:GTP binding"/>
    <property type="evidence" value="ECO:0007669"/>
    <property type="project" value="UniProtKB-KW"/>
</dbReference>
<dbReference type="Pfam" id="PF02492">
    <property type="entry name" value="cobW"/>
    <property type="match status" value="1"/>
</dbReference>
<dbReference type="SUPFAM" id="SSF52540">
    <property type="entry name" value="P-loop containing nucleoside triphosphate hydrolases"/>
    <property type="match status" value="1"/>
</dbReference>
<sequence>MAEEFLRFEQRLLERNELLAEQLRRSFREAGVLTVNLMSSPGAGKTTLLEVTLASLAAVPAAVVVGDLATENDAQRLRPHARWVRQVTTGTVCHLEAAMVAAALEGKELRELQYLFIENVGNLVCPASFDLGEEARVVLFAVTEGEDKPEKYPPIVHRADLVLLTKSDLIPYLSFDLERFRTSVQRVNPRVPCLTLSARTGEGIEAWVAWLRARRAMLVGEVPEY</sequence>
<evidence type="ECO:0000256" key="7">
    <source>
        <dbReference type="ARBA" id="ARBA00023134"/>
    </source>
</evidence>
<dbReference type="AlphaFoldDB" id="A0A7C5RSM0"/>
<keyword evidence="5" id="KW-0378">Hydrolase</keyword>
<dbReference type="PANTHER" id="PTHR30134">
    <property type="entry name" value="HYDROGENASE PROTEIN ASSEMBLY PROTEIN, NICKEL CHAPERONE"/>
    <property type="match status" value="1"/>
</dbReference>
<name>A0A7C5RSM0_THERO</name>
<dbReference type="GO" id="GO:0003924">
    <property type="term" value="F:GTPase activity"/>
    <property type="evidence" value="ECO:0007669"/>
    <property type="project" value="InterPro"/>
</dbReference>
<keyword evidence="7" id="KW-0342">GTP-binding</keyword>
<evidence type="ECO:0000256" key="3">
    <source>
        <dbReference type="ARBA" id="ARBA00022723"/>
    </source>
</evidence>
<dbReference type="InterPro" id="IPR004392">
    <property type="entry name" value="Hyd_mat_HypB"/>
</dbReference>
<dbReference type="GO" id="GO:0008270">
    <property type="term" value="F:zinc ion binding"/>
    <property type="evidence" value="ECO:0007669"/>
    <property type="project" value="TreeGrafter"/>
</dbReference>
<evidence type="ECO:0000313" key="9">
    <source>
        <dbReference type="EMBL" id="HHM96188.1"/>
    </source>
</evidence>
<dbReference type="InterPro" id="IPR003495">
    <property type="entry name" value="CobW/HypB/UreG_nucleotide-bd"/>
</dbReference>
<organism evidence="9">
    <name type="scientific">Thermomicrobium roseum</name>
    <dbReference type="NCBI Taxonomy" id="500"/>
    <lineage>
        <taxon>Bacteria</taxon>
        <taxon>Pseudomonadati</taxon>
        <taxon>Thermomicrobiota</taxon>
        <taxon>Thermomicrobia</taxon>
        <taxon>Thermomicrobiales</taxon>
        <taxon>Thermomicrobiaceae</taxon>
        <taxon>Thermomicrobium</taxon>
    </lineage>
</organism>
<dbReference type="PIRSF" id="PIRSF005624">
    <property type="entry name" value="Ni-bind_GTPase"/>
    <property type="match status" value="1"/>
</dbReference>
<dbReference type="Gene3D" id="3.40.50.300">
    <property type="entry name" value="P-loop containing nucleotide triphosphate hydrolases"/>
    <property type="match status" value="1"/>
</dbReference>
<accession>A0A7C5RSM0</accession>
<evidence type="ECO:0000256" key="6">
    <source>
        <dbReference type="ARBA" id="ARBA00022833"/>
    </source>
</evidence>
<evidence type="ECO:0000256" key="4">
    <source>
        <dbReference type="ARBA" id="ARBA00022741"/>
    </source>
</evidence>
<dbReference type="GO" id="GO:0016151">
    <property type="term" value="F:nickel cation binding"/>
    <property type="evidence" value="ECO:0007669"/>
    <property type="project" value="InterPro"/>
</dbReference>
<dbReference type="GO" id="GO:0051604">
    <property type="term" value="P:protein maturation"/>
    <property type="evidence" value="ECO:0007669"/>
    <property type="project" value="InterPro"/>
</dbReference>
<keyword evidence="6" id="KW-0862">Zinc</keyword>
<dbReference type="NCBIfam" id="TIGR00073">
    <property type="entry name" value="hypB"/>
    <property type="match status" value="1"/>
</dbReference>
<evidence type="ECO:0000259" key="8">
    <source>
        <dbReference type="Pfam" id="PF02492"/>
    </source>
</evidence>
<feature type="domain" description="CobW/HypB/UreG nucleotide-binding" evidence="8">
    <location>
        <begin position="35"/>
        <end position="193"/>
    </location>
</feature>
<dbReference type="InterPro" id="IPR027417">
    <property type="entry name" value="P-loop_NTPase"/>
</dbReference>